<sequence length="340" mass="36856">MAKSPKAPSPPAGGASTHVSPGSAPADEANVLVEAEDAAPDDDDSGSDYSSIGGSSATTSVASSYLLPNDETEQERLDLTHHVFCLLLNGALCVTQLEKPQNILDIGTGTGIWAIDISDLHPSATCTPQRLAPLSDRDKHQPEPDPDAMFQVDDATPEWMFPPDHFDFIHARTLGGAIRDWPALLSSCFEHCRPGGHVELVEGRPDFWCDDGSLTDMATAKWLAEFRRLAASLDFDIAPKLPALLAGAGFVDVTTTQRVVPLGTSPKDAHLKEVGRWFRTQFIDMALEAYSLALFTRAGGWANIEFQVLLAKVREELKTNKIHLYTYTAFVTGRKPEASS</sequence>
<comment type="similarity">
    <text evidence="1">Belongs to the methyltransferase superfamily. LaeA methyltransferase family.</text>
</comment>
<dbReference type="SUPFAM" id="SSF53335">
    <property type="entry name" value="S-adenosyl-L-methionine-dependent methyltransferases"/>
    <property type="match status" value="1"/>
</dbReference>
<dbReference type="PANTHER" id="PTHR43591">
    <property type="entry name" value="METHYLTRANSFERASE"/>
    <property type="match status" value="1"/>
</dbReference>
<dbReference type="GO" id="GO:0032259">
    <property type="term" value="P:methylation"/>
    <property type="evidence" value="ECO:0007669"/>
    <property type="project" value="UniProtKB-KW"/>
</dbReference>
<feature type="compositionally biased region" description="Low complexity" evidence="2">
    <location>
        <begin position="1"/>
        <end position="16"/>
    </location>
</feature>
<keyword evidence="3" id="KW-0808">Transferase</keyword>
<dbReference type="CDD" id="cd02440">
    <property type="entry name" value="AdoMet_MTases"/>
    <property type="match status" value="1"/>
</dbReference>
<dbReference type="AlphaFoldDB" id="A0AA40EAW5"/>
<evidence type="ECO:0000256" key="1">
    <source>
        <dbReference type="ARBA" id="ARBA00038158"/>
    </source>
</evidence>
<dbReference type="Proteomes" id="UP001172101">
    <property type="component" value="Unassembled WGS sequence"/>
</dbReference>
<dbReference type="RefSeq" id="XP_060301603.1">
    <property type="nucleotide sequence ID" value="XM_060439570.1"/>
</dbReference>
<proteinExistence type="inferred from homology"/>
<feature type="region of interest" description="Disordered" evidence="2">
    <location>
        <begin position="1"/>
        <end position="57"/>
    </location>
</feature>
<protein>
    <submittedName>
        <fullName evidence="3">S-adenosyl-L-methionine-dependent methyltransferase</fullName>
    </submittedName>
</protein>
<evidence type="ECO:0000313" key="4">
    <source>
        <dbReference type="Proteomes" id="UP001172101"/>
    </source>
</evidence>
<dbReference type="EMBL" id="JAUIRO010000002">
    <property type="protein sequence ID" value="KAK0728748.1"/>
    <property type="molecule type" value="Genomic_DNA"/>
</dbReference>
<feature type="compositionally biased region" description="Low complexity" evidence="2">
    <location>
        <begin position="47"/>
        <end position="57"/>
    </location>
</feature>
<evidence type="ECO:0000313" key="3">
    <source>
        <dbReference type="EMBL" id="KAK0728748.1"/>
    </source>
</evidence>
<dbReference type="InterPro" id="IPR029063">
    <property type="entry name" value="SAM-dependent_MTases_sf"/>
</dbReference>
<feature type="compositionally biased region" description="Acidic residues" evidence="2">
    <location>
        <begin position="34"/>
        <end position="46"/>
    </location>
</feature>
<dbReference type="PANTHER" id="PTHR43591:SF10">
    <property type="entry name" value="ABC TRANSMEMBRANE TYPE-1 DOMAIN-CONTAINING PROTEIN-RELATED"/>
    <property type="match status" value="1"/>
</dbReference>
<comment type="caution">
    <text evidence="3">The sequence shown here is derived from an EMBL/GenBank/DDBJ whole genome shotgun (WGS) entry which is preliminary data.</text>
</comment>
<organism evidence="3 4">
    <name type="scientific">Lasiosphaeria miniovina</name>
    <dbReference type="NCBI Taxonomy" id="1954250"/>
    <lineage>
        <taxon>Eukaryota</taxon>
        <taxon>Fungi</taxon>
        <taxon>Dikarya</taxon>
        <taxon>Ascomycota</taxon>
        <taxon>Pezizomycotina</taxon>
        <taxon>Sordariomycetes</taxon>
        <taxon>Sordariomycetidae</taxon>
        <taxon>Sordariales</taxon>
        <taxon>Lasiosphaeriaceae</taxon>
        <taxon>Lasiosphaeria</taxon>
    </lineage>
</organism>
<keyword evidence="4" id="KW-1185">Reference proteome</keyword>
<dbReference type="GO" id="GO:0008168">
    <property type="term" value="F:methyltransferase activity"/>
    <property type="evidence" value="ECO:0007669"/>
    <property type="project" value="UniProtKB-KW"/>
</dbReference>
<reference evidence="3" key="1">
    <citation type="submission" date="2023-06" db="EMBL/GenBank/DDBJ databases">
        <title>Genome-scale phylogeny and comparative genomics of the fungal order Sordariales.</title>
        <authorList>
            <consortium name="Lawrence Berkeley National Laboratory"/>
            <person name="Hensen N."/>
            <person name="Bonometti L."/>
            <person name="Westerberg I."/>
            <person name="Brannstrom I.O."/>
            <person name="Guillou S."/>
            <person name="Cros-Aarteil S."/>
            <person name="Calhoun S."/>
            <person name="Haridas S."/>
            <person name="Kuo A."/>
            <person name="Mondo S."/>
            <person name="Pangilinan J."/>
            <person name="Riley R."/>
            <person name="LaButti K."/>
            <person name="Andreopoulos B."/>
            <person name="Lipzen A."/>
            <person name="Chen C."/>
            <person name="Yanf M."/>
            <person name="Daum C."/>
            <person name="Ng V."/>
            <person name="Clum A."/>
            <person name="Steindorff A."/>
            <person name="Ohm R."/>
            <person name="Martin F."/>
            <person name="Silar P."/>
            <person name="Natvig D."/>
            <person name="Lalanne C."/>
            <person name="Gautier V."/>
            <person name="Ament-velasquez S.L."/>
            <person name="Kruys A."/>
            <person name="Hutchinson M.I."/>
            <person name="Powell A.J."/>
            <person name="Barry K."/>
            <person name="Miller A.N."/>
            <person name="Grigoriev I.V."/>
            <person name="Debuchy R."/>
            <person name="Gladieux P."/>
            <person name="Thoren M.H."/>
            <person name="Johannesson H."/>
        </authorList>
    </citation>
    <scope>NUCLEOTIDE SEQUENCE</scope>
    <source>
        <strain evidence="3">SMH2392-1A</strain>
    </source>
</reference>
<gene>
    <name evidence="3" type="ORF">B0T26DRAFT_673227</name>
</gene>
<dbReference type="Gene3D" id="3.40.50.150">
    <property type="entry name" value="Vaccinia Virus protein VP39"/>
    <property type="match status" value="1"/>
</dbReference>
<name>A0AA40EAW5_9PEZI</name>
<dbReference type="Pfam" id="PF13489">
    <property type="entry name" value="Methyltransf_23"/>
    <property type="match status" value="1"/>
</dbReference>
<accession>A0AA40EAW5</accession>
<keyword evidence="3" id="KW-0489">Methyltransferase</keyword>
<dbReference type="GeneID" id="85322840"/>
<evidence type="ECO:0000256" key="2">
    <source>
        <dbReference type="SAM" id="MobiDB-lite"/>
    </source>
</evidence>